<gene>
    <name evidence="4" type="ORF">DAEQUDRAFT_726207</name>
</gene>
<dbReference type="GO" id="GO:0016020">
    <property type="term" value="C:membrane"/>
    <property type="evidence" value="ECO:0007669"/>
    <property type="project" value="InterPro"/>
</dbReference>
<dbReference type="EMBL" id="KV429055">
    <property type="protein sequence ID" value="KZT69888.1"/>
    <property type="molecule type" value="Genomic_DNA"/>
</dbReference>
<feature type="compositionally biased region" description="Acidic residues" evidence="2">
    <location>
        <begin position="309"/>
        <end position="318"/>
    </location>
</feature>
<evidence type="ECO:0000256" key="1">
    <source>
        <dbReference type="ARBA" id="ARBA00005429"/>
    </source>
</evidence>
<feature type="compositionally biased region" description="Basic and acidic residues" evidence="2">
    <location>
        <begin position="96"/>
        <end position="127"/>
    </location>
</feature>
<feature type="region of interest" description="Disordered" evidence="2">
    <location>
        <begin position="298"/>
        <end position="321"/>
    </location>
</feature>
<dbReference type="Pfam" id="PF05049">
    <property type="entry name" value="IIGP"/>
    <property type="match status" value="1"/>
</dbReference>
<evidence type="ECO:0000256" key="2">
    <source>
        <dbReference type="SAM" id="MobiDB-lite"/>
    </source>
</evidence>
<dbReference type="InterPro" id="IPR007743">
    <property type="entry name" value="Immunity-related_GTPase-like"/>
</dbReference>
<dbReference type="SUPFAM" id="SSF52540">
    <property type="entry name" value="P-loop containing nucleoside triphosphate hydrolases"/>
    <property type="match status" value="1"/>
</dbReference>
<dbReference type="AlphaFoldDB" id="A0A165QSW5"/>
<evidence type="ECO:0000313" key="5">
    <source>
        <dbReference type="Proteomes" id="UP000076727"/>
    </source>
</evidence>
<dbReference type="PROSITE" id="PS51716">
    <property type="entry name" value="G_IRG"/>
    <property type="match status" value="1"/>
</dbReference>
<dbReference type="InterPro" id="IPR027417">
    <property type="entry name" value="P-loop_NTPase"/>
</dbReference>
<dbReference type="PANTHER" id="PTHR14143:SF1">
    <property type="entry name" value="IRG-TYPE G DOMAIN-CONTAINING PROTEIN"/>
    <property type="match status" value="1"/>
</dbReference>
<feature type="domain" description="IRG-type G" evidence="3">
    <location>
        <begin position="175"/>
        <end position="376"/>
    </location>
</feature>
<dbReference type="PANTHER" id="PTHR14143">
    <property type="entry name" value="INTERFERON-INDUCIBLE GTPASE FAMILY MEMBER"/>
    <property type="match status" value="1"/>
</dbReference>
<protein>
    <recommendedName>
        <fullName evidence="3">IRG-type G domain-containing protein</fullName>
    </recommendedName>
</protein>
<dbReference type="InterPro" id="IPR030385">
    <property type="entry name" value="G_IRG_dom"/>
</dbReference>
<sequence>MGGSSSKVRRLQERMDRQEQLLASAMKQQQDTLDMLKGVTDSQKHATEALEKAEAIARQQDSIVQQVNEARRKAEDATRIAEERANELREAMQRLEEDARKAREERAEAEADARRAREEEQEARRAQQEAQDAANAAREAKEEAERQLREGIRPIIVPTLAQHESTKRRLGYQPGFFHFAVAGIAGSGKSSLINAFRGLRNKDRGAAPTGVVEMTSQVARYPDPSTDMPYVWYDVPGAGTLSIPDWQYFTDQGLYIFNCIIVVIDNRFTATDIAILRNCVRFQIPTFIVRSKSSQHIRNNANDMSGGKDDEDEEDEETERERMARARERYIQDTRENFAHNLEEAALLAQRVYLVDKDNMVKAVKGKKSRDYIDEEDLVRDMFKLAEALEEGGLEANWGSAN</sequence>
<feature type="compositionally biased region" description="Low complexity" evidence="2">
    <location>
        <begin position="128"/>
        <end position="137"/>
    </location>
</feature>
<dbReference type="OrthoDB" id="422720at2759"/>
<dbReference type="Proteomes" id="UP000076727">
    <property type="component" value="Unassembled WGS sequence"/>
</dbReference>
<dbReference type="Gene3D" id="3.40.50.300">
    <property type="entry name" value="P-loop containing nucleotide triphosphate hydrolases"/>
    <property type="match status" value="1"/>
</dbReference>
<reference evidence="4 5" key="1">
    <citation type="journal article" date="2016" name="Mol. Biol. Evol.">
        <title>Comparative Genomics of Early-Diverging Mushroom-Forming Fungi Provides Insights into the Origins of Lignocellulose Decay Capabilities.</title>
        <authorList>
            <person name="Nagy L.G."/>
            <person name="Riley R."/>
            <person name="Tritt A."/>
            <person name="Adam C."/>
            <person name="Daum C."/>
            <person name="Floudas D."/>
            <person name="Sun H."/>
            <person name="Yadav J.S."/>
            <person name="Pangilinan J."/>
            <person name="Larsson K.H."/>
            <person name="Matsuura K."/>
            <person name="Barry K."/>
            <person name="Labutti K."/>
            <person name="Kuo R."/>
            <person name="Ohm R.A."/>
            <person name="Bhattacharya S.S."/>
            <person name="Shirouzu T."/>
            <person name="Yoshinaga Y."/>
            <person name="Martin F.M."/>
            <person name="Grigoriev I.V."/>
            <person name="Hibbett D.S."/>
        </authorList>
    </citation>
    <scope>NUCLEOTIDE SEQUENCE [LARGE SCALE GENOMIC DNA]</scope>
    <source>
        <strain evidence="4 5">L-15889</strain>
    </source>
</reference>
<keyword evidence="5" id="KW-1185">Reference proteome</keyword>
<comment type="similarity">
    <text evidence="1">Belongs to the TRAFAC class dynamin-like GTPase superfamily. IRG family.</text>
</comment>
<name>A0A165QSW5_9APHY</name>
<feature type="region of interest" description="Disordered" evidence="2">
    <location>
        <begin position="96"/>
        <end position="146"/>
    </location>
</feature>
<proteinExistence type="inferred from homology"/>
<dbReference type="STRING" id="1314783.A0A165QSW5"/>
<dbReference type="GO" id="GO:0005525">
    <property type="term" value="F:GTP binding"/>
    <property type="evidence" value="ECO:0007669"/>
    <property type="project" value="InterPro"/>
</dbReference>
<accession>A0A165QSW5</accession>
<organism evidence="4 5">
    <name type="scientific">Daedalea quercina L-15889</name>
    <dbReference type="NCBI Taxonomy" id="1314783"/>
    <lineage>
        <taxon>Eukaryota</taxon>
        <taxon>Fungi</taxon>
        <taxon>Dikarya</taxon>
        <taxon>Basidiomycota</taxon>
        <taxon>Agaricomycotina</taxon>
        <taxon>Agaricomycetes</taxon>
        <taxon>Polyporales</taxon>
        <taxon>Fomitopsis</taxon>
    </lineage>
</organism>
<evidence type="ECO:0000259" key="3">
    <source>
        <dbReference type="PROSITE" id="PS51716"/>
    </source>
</evidence>
<evidence type="ECO:0000313" key="4">
    <source>
        <dbReference type="EMBL" id="KZT69888.1"/>
    </source>
</evidence>